<reference evidence="1 2" key="1">
    <citation type="submission" date="2019-04" db="EMBL/GenBank/DDBJ databases">
        <authorList>
            <person name="Jiang L."/>
        </authorList>
    </citation>
    <scope>NUCLEOTIDE SEQUENCE [LARGE SCALE GENOMIC DNA]</scope>
    <source>
        <strain evidence="1 2">YIM 131853</strain>
    </source>
</reference>
<dbReference type="RefSeq" id="WP_136425923.1">
    <property type="nucleotide sequence ID" value="NZ_SSSM01000001.1"/>
</dbReference>
<gene>
    <name evidence="1" type="ORF">E6C64_01925</name>
</gene>
<dbReference type="EMBL" id="SSSM01000001">
    <property type="protein sequence ID" value="THG33142.1"/>
    <property type="molecule type" value="Genomic_DNA"/>
</dbReference>
<dbReference type="AlphaFoldDB" id="A0A4S4FT83"/>
<proteinExistence type="predicted"/>
<organism evidence="1 2">
    <name type="scientific">Naasia lichenicola</name>
    <dbReference type="NCBI Taxonomy" id="2565933"/>
    <lineage>
        <taxon>Bacteria</taxon>
        <taxon>Bacillati</taxon>
        <taxon>Actinomycetota</taxon>
        <taxon>Actinomycetes</taxon>
        <taxon>Micrococcales</taxon>
        <taxon>Microbacteriaceae</taxon>
        <taxon>Naasia</taxon>
    </lineage>
</organism>
<sequence>MQTFLPYPDFAESSAILDQARLGKQRVETLQVLRSLLIPTYGWQNHPVSRMWRGFIPGLTAYGLANVDAWTARGHADSTRDLIAEFAPEVVGMSQDELAAAGLLPRWIGDEQIHLSHRSNLIRKDAGFYGAIFPTTPGDLDYVWPGSGVGREPDLRGERRWVLRAADHSTQQRWREDGVVEISEKSPRGKDTPAWRAQVAEFVDALTPGTEIDVLVGNDAVLAHALVTGELLTRSDEQDRLHFVRTAEFVGETSRTDYKVPAVLQDPRSLFLAPLAAPSV</sequence>
<name>A0A4S4FT83_9MICO</name>
<evidence type="ECO:0000313" key="2">
    <source>
        <dbReference type="Proteomes" id="UP000309133"/>
    </source>
</evidence>
<protein>
    <submittedName>
        <fullName evidence="1">Uncharacterized protein</fullName>
    </submittedName>
</protein>
<accession>A0A4S4FT83</accession>
<dbReference type="OrthoDB" id="5513015at2"/>
<dbReference type="InterPro" id="IPR004260">
    <property type="entry name" value="Pyr-dimer_DNA_glycosylase"/>
</dbReference>
<evidence type="ECO:0000313" key="1">
    <source>
        <dbReference type="EMBL" id="THG33142.1"/>
    </source>
</evidence>
<dbReference type="Pfam" id="PF03013">
    <property type="entry name" value="Pyr_excise"/>
    <property type="match status" value="1"/>
</dbReference>
<comment type="caution">
    <text evidence="1">The sequence shown here is derived from an EMBL/GenBank/DDBJ whole genome shotgun (WGS) entry which is preliminary data.</text>
</comment>
<keyword evidence="2" id="KW-1185">Reference proteome</keyword>
<dbReference type="NCBIfam" id="NF038085">
    <property type="entry name" value="MSMEG_6728_fam"/>
    <property type="match status" value="1"/>
</dbReference>
<dbReference type="Proteomes" id="UP000309133">
    <property type="component" value="Unassembled WGS sequence"/>
</dbReference>